<dbReference type="PROSITE" id="PS00022">
    <property type="entry name" value="EGF_1"/>
    <property type="match status" value="1"/>
</dbReference>
<dbReference type="CDD" id="cd00054">
    <property type="entry name" value="EGF_CA"/>
    <property type="match status" value="1"/>
</dbReference>
<sequence length="754" mass="83897">MRRWLFGSRFWLLIVVALPFLRHGRSSMPEFTTDLTTVISTRLPETTTGDDGFTDATTNFPFFVDDILIVAPTGVCFLTVFWRQPVLPDLTFVASSHQPQTSYFGIGKTEVVYLFADMLGNFHCVTFIVEVVPESPILVDDIVKVVPDGVCYARVNWKGPFLPDLWLVSSSHQPVTSLFNLGETQVTYVFANMAGDFFCVTFLVEVRPESPLLVDDIVEVAPLGVNYVTVDWKGPFLPGKTLVSSSHQPNTSPFCIGITKVVYVFVNATTGEFCCVCFFVEIISDAETTESIQTTSSPDVETTTSYYEFQNRGLFNDGEWSCENANPCLGSHVTCMDDLDGPYCVCDTGYQFSDGSQWACADVNECVQGLDDCEPSAHLTCFNEEGGYSCRCLDGFTMTAGGTCQIGTTSFNSNNTNSEFERYVSILLTFRTTAINKQPAVFSTELLNETSDKFKLLASFTCSSVMEVFSGIPPLPVQRCSALGFRSGSIRVFLQLEIALTTLSTESIKETFMSKLYDDSNGFKVLERTNGDSLKIEGSSVKFEYINDISCDDIVCHNGGVCQVDQKIYERGCLCPPNLTGSNCETELTNVNGTLKVTESILTSQRIDSVSVVTQKRRTSAIYIVIPVVFTACVIMFLLMCCCYVSLKHKANRKPALVEQRTPIDVIQLHRMNYNKSHRRPEVIRNPGVRVNESYEESELEDERRLRHFERIFTEMRKSGLHSISSNAPEDGSVSSARLSEFSHPYTADGSVNF</sequence>
<keyword evidence="8 9" id="KW-1015">Disulfide bond</keyword>
<dbReference type="PANTHER" id="PTHR14789">
    <property type="entry name" value="CHONDROLECTIN VARIANT CHODLFDELTAE"/>
    <property type="match status" value="1"/>
</dbReference>
<dbReference type="OrthoDB" id="9946071at2759"/>
<gene>
    <name evidence="13" type="ORF">HOLleu_17266</name>
</gene>
<evidence type="ECO:0000256" key="2">
    <source>
        <dbReference type="ARBA" id="ARBA00022536"/>
    </source>
</evidence>
<dbReference type="PROSITE" id="PS00010">
    <property type="entry name" value="ASX_HYDROXYL"/>
    <property type="match status" value="1"/>
</dbReference>
<dbReference type="InterPro" id="IPR000152">
    <property type="entry name" value="EGF-type_Asp/Asn_hydroxyl_site"/>
</dbReference>
<dbReference type="PANTHER" id="PTHR14789:SF1">
    <property type="entry name" value="CHONDROLECTIN"/>
    <property type="match status" value="1"/>
</dbReference>
<evidence type="ECO:0000256" key="1">
    <source>
        <dbReference type="ARBA" id="ARBA00004479"/>
    </source>
</evidence>
<keyword evidence="4 11" id="KW-0732">Signal</keyword>
<dbReference type="AlphaFoldDB" id="A0A9Q1C7A0"/>
<feature type="domain" description="EGF-like" evidence="12">
    <location>
        <begin position="547"/>
        <end position="585"/>
    </location>
</feature>
<evidence type="ECO:0000313" key="13">
    <source>
        <dbReference type="EMBL" id="KAJ8039518.1"/>
    </source>
</evidence>
<dbReference type="GO" id="GO:0005509">
    <property type="term" value="F:calcium ion binding"/>
    <property type="evidence" value="ECO:0007669"/>
    <property type="project" value="InterPro"/>
</dbReference>
<evidence type="ECO:0000256" key="10">
    <source>
        <dbReference type="SAM" id="Phobius"/>
    </source>
</evidence>
<evidence type="ECO:0000313" key="14">
    <source>
        <dbReference type="Proteomes" id="UP001152320"/>
    </source>
</evidence>
<dbReference type="InterPro" id="IPR049883">
    <property type="entry name" value="NOTCH1_EGF-like"/>
</dbReference>
<evidence type="ECO:0000256" key="11">
    <source>
        <dbReference type="SAM" id="SignalP"/>
    </source>
</evidence>
<dbReference type="GO" id="GO:0050772">
    <property type="term" value="P:positive regulation of axonogenesis"/>
    <property type="evidence" value="ECO:0007669"/>
    <property type="project" value="TreeGrafter"/>
</dbReference>
<feature type="disulfide bond" evidence="9">
    <location>
        <begin position="575"/>
        <end position="584"/>
    </location>
</feature>
<dbReference type="Gene3D" id="2.10.25.10">
    <property type="entry name" value="Laminin"/>
    <property type="match status" value="2"/>
</dbReference>
<dbReference type="SUPFAM" id="SSF57196">
    <property type="entry name" value="EGF/Laminin"/>
    <property type="match status" value="2"/>
</dbReference>
<evidence type="ECO:0000256" key="5">
    <source>
        <dbReference type="ARBA" id="ARBA00022734"/>
    </source>
</evidence>
<dbReference type="InterPro" id="IPR000742">
    <property type="entry name" value="EGF"/>
</dbReference>
<dbReference type="EMBL" id="JAIZAY010000007">
    <property type="protein sequence ID" value="KAJ8039518.1"/>
    <property type="molecule type" value="Genomic_DNA"/>
</dbReference>
<evidence type="ECO:0000256" key="3">
    <source>
        <dbReference type="ARBA" id="ARBA00022692"/>
    </source>
</evidence>
<dbReference type="PROSITE" id="PS01186">
    <property type="entry name" value="EGF_2"/>
    <property type="match status" value="1"/>
</dbReference>
<comment type="caution">
    <text evidence="9">Lacks conserved residue(s) required for the propagation of feature annotation.</text>
</comment>
<evidence type="ECO:0000256" key="7">
    <source>
        <dbReference type="ARBA" id="ARBA00023136"/>
    </source>
</evidence>
<feature type="disulfide bond" evidence="9">
    <location>
        <begin position="556"/>
        <end position="573"/>
    </location>
</feature>
<reference evidence="13" key="1">
    <citation type="submission" date="2021-10" db="EMBL/GenBank/DDBJ databases">
        <title>Tropical sea cucumber genome reveals ecological adaptation and Cuvierian tubules defense mechanism.</title>
        <authorList>
            <person name="Chen T."/>
        </authorList>
    </citation>
    <scope>NUCLEOTIDE SEQUENCE</scope>
    <source>
        <strain evidence="13">Nanhai2018</strain>
        <tissue evidence="13">Muscle</tissue>
    </source>
</reference>
<dbReference type="PROSITE" id="PS01187">
    <property type="entry name" value="EGF_CA"/>
    <property type="match status" value="1"/>
</dbReference>
<evidence type="ECO:0000256" key="8">
    <source>
        <dbReference type="ARBA" id="ARBA00023157"/>
    </source>
</evidence>
<keyword evidence="14" id="KW-1185">Reference proteome</keyword>
<dbReference type="SMART" id="SM00181">
    <property type="entry name" value="EGF"/>
    <property type="match status" value="3"/>
</dbReference>
<dbReference type="Pfam" id="PF07645">
    <property type="entry name" value="EGF_CA"/>
    <property type="match status" value="1"/>
</dbReference>
<dbReference type="InterPro" id="IPR018097">
    <property type="entry name" value="EGF_Ca-bd_CS"/>
</dbReference>
<protein>
    <submittedName>
        <fullName evidence="13">Hyalin</fullName>
    </submittedName>
</protein>
<accession>A0A9Q1C7A0</accession>
<dbReference type="InterPro" id="IPR051505">
    <property type="entry name" value="C-type_lectin_domain"/>
</dbReference>
<comment type="caution">
    <text evidence="13">The sequence shown here is derived from an EMBL/GenBank/DDBJ whole genome shotgun (WGS) entry which is preliminary data.</text>
</comment>
<dbReference type="GO" id="GO:0005737">
    <property type="term" value="C:cytoplasm"/>
    <property type="evidence" value="ECO:0007669"/>
    <property type="project" value="TreeGrafter"/>
</dbReference>
<dbReference type="GO" id="GO:0016020">
    <property type="term" value="C:membrane"/>
    <property type="evidence" value="ECO:0007669"/>
    <property type="project" value="UniProtKB-SubCell"/>
</dbReference>
<keyword evidence="5" id="KW-0430">Lectin</keyword>
<dbReference type="GO" id="GO:0030246">
    <property type="term" value="F:carbohydrate binding"/>
    <property type="evidence" value="ECO:0007669"/>
    <property type="project" value="UniProtKB-KW"/>
</dbReference>
<proteinExistence type="predicted"/>
<name>A0A9Q1C7A0_HOLLE</name>
<evidence type="ECO:0000256" key="6">
    <source>
        <dbReference type="ARBA" id="ARBA00022989"/>
    </source>
</evidence>
<evidence type="ECO:0000259" key="12">
    <source>
        <dbReference type="PROSITE" id="PS50026"/>
    </source>
</evidence>
<feature type="chain" id="PRO_5040281259" evidence="11">
    <location>
        <begin position="27"/>
        <end position="754"/>
    </location>
</feature>
<feature type="domain" description="EGF-like" evidence="12">
    <location>
        <begin position="318"/>
        <end position="356"/>
    </location>
</feature>
<feature type="disulfide bond" evidence="9">
    <location>
        <begin position="373"/>
        <end position="390"/>
    </location>
</feature>
<feature type="transmembrane region" description="Helical" evidence="10">
    <location>
        <begin position="621"/>
        <end position="647"/>
    </location>
</feature>
<dbReference type="CDD" id="cd00053">
    <property type="entry name" value="EGF"/>
    <property type="match status" value="1"/>
</dbReference>
<organism evidence="13 14">
    <name type="scientific">Holothuria leucospilota</name>
    <name type="common">Black long sea cucumber</name>
    <name type="synonym">Mertensiothuria leucospilota</name>
    <dbReference type="NCBI Taxonomy" id="206669"/>
    <lineage>
        <taxon>Eukaryota</taxon>
        <taxon>Metazoa</taxon>
        <taxon>Echinodermata</taxon>
        <taxon>Eleutherozoa</taxon>
        <taxon>Echinozoa</taxon>
        <taxon>Holothuroidea</taxon>
        <taxon>Aspidochirotacea</taxon>
        <taxon>Aspidochirotida</taxon>
        <taxon>Holothuriidae</taxon>
        <taxon>Holothuria</taxon>
    </lineage>
</organism>
<keyword evidence="7 10" id="KW-0472">Membrane</keyword>
<dbReference type="InterPro" id="IPR001881">
    <property type="entry name" value="EGF-like_Ca-bd_dom"/>
</dbReference>
<evidence type="ECO:0000256" key="9">
    <source>
        <dbReference type="PROSITE-ProRule" id="PRU00076"/>
    </source>
</evidence>
<evidence type="ECO:0000256" key="4">
    <source>
        <dbReference type="ARBA" id="ARBA00022729"/>
    </source>
</evidence>
<feature type="signal peptide" evidence="11">
    <location>
        <begin position="1"/>
        <end position="26"/>
    </location>
</feature>
<dbReference type="Proteomes" id="UP001152320">
    <property type="component" value="Chromosome 7"/>
</dbReference>
<keyword evidence="6 10" id="KW-1133">Transmembrane helix</keyword>
<feature type="domain" description="EGF-like" evidence="12">
    <location>
        <begin position="362"/>
        <end position="405"/>
    </location>
</feature>
<keyword evidence="2 9" id="KW-0245">EGF-like domain</keyword>
<dbReference type="SMART" id="SM00179">
    <property type="entry name" value="EGF_CA"/>
    <property type="match status" value="1"/>
</dbReference>
<comment type="subcellular location">
    <subcellularLocation>
        <location evidence="1">Membrane</location>
        <topology evidence="1">Single-pass type I membrane protein</topology>
    </subcellularLocation>
</comment>
<keyword evidence="3 10" id="KW-0812">Transmembrane</keyword>
<dbReference type="PROSITE" id="PS50026">
    <property type="entry name" value="EGF_3"/>
    <property type="match status" value="3"/>
</dbReference>